<feature type="domain" description="Thiolase C-terminal" evidence="1">
    <location>
        <begin position="242"/>
        <end position="386"/>
    </location>
</feature>
<evidence type="ECO:0000259" key="1">
    <source>
        <dbReference type="Pfam" id="PF22691"/>
    </source>
</evidence>
<dbReference type="EMBL" id="JFYZ01000027">
    <property type="protein sequence ID" value="EZP79326.1"/>
    <property type="molecule type" value="Genomic_DNA"/>
</dbReference>
<dbReference type="PANTHER" id="PTHR42870">
    <property type="entry name" value="ACETYL-COA C-ACETYLTRANSFERASE"/>
    <property type="match status" value="1"/>
</dbReference>
<dbReference type="PANTHER" id="PTHR42870:SF1">
    <property type="entry name" value="NON-SPECIFIC LIPID-TRANSFER PROTEIN-LIKE 2"/>
    <property type="match status" value="1"/>
</dbReference>
<evidence type="ECO:0000313" key="2">
    <source>
        <dbReference type="EMBL" id="EZP79326.1"/>
    </source>
</evidence>
<dbReference type="NCBIfam" id="NF004811">
    <property type="entry name" value="PRK06158.1"/>
    <property type="match status" value="1"/>
</dbReference>
<dbReference type="InterPro" id="IPR016039">
    <property type="entry name" value="Thiolase-like"/>
</dbReference>
<dbReference type="AlphaFoldDB" id="A0A031JNJ5"/>
<proteinExistence type="predicted"/>
<sequence>MDEAVIVGVAEEPLERGVFANPASPLQAQARVAKAALAQAGLTLADVDGLFTANMWGLPGAGMLPTITLSEYLGITPTLHDGSNFGGAAFEAHVAHAVLAIERGEADVVLIVYGSAQRSERSRNLGGRPASLTFQYETPWGLPTPAGGYALAAMRHMHEFGTRREDLAEVAVAARAWAALNPRATQRGPLSIEDVLAAPAICDPLGVLDCCLVTDGAGAVVMTRASHAKSMPVKPVYVRGHGQAATHWTIAAAPDLTRLLPAEIASKRALAMAGVELDSIDLVQLYDSFTITVLMSLEALGFCKPGESGEFVRGGRLGPGGAFPINTSGGGLSYCHPGMLGIFLLIEAVRQMRGEVEPERQVANVSTVLVHGTGGTLSSGATCILSVN</sequence>
<dbReference type="PATRIC" id="fig|158500.4.peg.4156"/>
<evidence type="ECO:0000313" key="3">
    <source>
        <dbReference type="Proteomes" id="UP000024329"/>
    </source>
</evidence>
<dbReference type="InterPro" id="IPR002155">
    <property type="entry name" value="Thiolase"/>
</dbReference>
<reference evidence="2 3" key="1">
    <citation type="submission" date="2014-03" db="EMBL/GenBank/DDBJ databases">
        <title>Whole genome sequence of Novosphingobium resinovorum KF1.</title>
        <authorList>
            <person name="Gan H.M."/>
            <person name="Gan H.Y."/>
            <person name="Chew T.H."/>
            <person name="Savka M.A."/>
        </authorList>
    </citation>
    <scope>NUCLEOTIDE SEQUENCE [LARGE SCALE GENOMIC DNA]</scope>
    <source>
        <strain evidence="2 3">KF1</strain>
    </source>
</reference>
<protein>
    <submittedName>
        <fullName evidence="2">Thiolase</fullName>
    </submittedName>
</protein>
<dbReference type="eggNOG" id="COG0183">
    <property type="taxonomic scope" value="Bacteria"/>
</dbReference>
<dbReference type="Proteomes" id="UP000024329">
    <property type="component" value="Unassembled WGS sequence"/>
</dbReference>
<dbReference type="Gene3D" id="3.40.47.10">
    <property type="match status" value="1"/>
</dbReference>
<organism evidence="2 3">
    <name type="scientific">Novosphingobium resinovorum</name>
    <dbReference type="NCBI Taxonomy" id="158500"/>
    <lineage>
        <taxon>Bacteria</taxon>
        <taxon>Pseudomonadati</taxon>
        <taxon>Pseudomonadota</taxon>
        <taxon>Alphaproteobacteria</taxon>
        <taxon>Sphingomonadales</taxon>
        <taxon>Sphingomonadaceae</taxon>
        <taxon>Novosphingobium</taxon>
    </lineage>
</organism>
<accession>A0A031JNJ5</accession>
<dbReference type="RefSeq" id="WP_036528263.1">
    <property type="nucleotide sequence ID" value="NZ_JFYZ01000027.1"/>
</dbReference>
<comment type="caution">
    <text evidence="2">The sequence shown here is derived from an EMBL/GenBank/DDBJ whole genome shotgun (WGS) entry which is preliminary data.</text>
</comment>
<gene>
    <name evidence="2" type="ORF">BV97_04089</name>
</gene>
<dbReference type="CDD" id="cd00829">
    <property type="entry name" value="SCP-x_thiolase"/>
    <property type="match status" value="1"/>
</dbReference>
<dbReference type="Pfam" id="PF22691">
    <property type="entry name" value="Thiolase_C_1"/>
    <property type="match status" value="1"/>
</dbReference>
<dbReference type="PIRSF" id="PIRSF000429">
    <property type="entry name" value="Ac-CoA_Ac_transf"/>
    <property type="match status" value="1"/>
</dbReference>
<dbReference type="InterPro" id="IPR055140">
    <property type="entry name" value="Thiolase_C_2"/>
</dbReference>
<name>A0A031JNJ5_9SPHN</name>
<dbReference type="SUPFAM" id="SSF53901">
    <property type="entry name" value="Thiolase-like"/>
    <property type="match status" value="2"/>
</dbReference>
<dbReference type="GO" id="GO:0003988">
    <property type="term" value="F:acetyl-CoA C-acyltransferase activity"/>
    <property type="evidence" value="ECO:0007669"/>
    <property type="project" value="UniProtKB-ARBA"/>
</dbReference>